<dbReference type="HAMAP" id="MF_00652">
    <property type="entry name" value="UPF0246"/>
    <property type="match status" value="1"/>
</dbReference>
<dbReference type="EMBL" id="JACYFT010000003">
    <property type="protein sequence ID" value="MBD8051604.1"/>
    <property type="molecule type" value="Genomic_DNA"/>
</dbReference>
<evidence type="ECO:0000313" key="2">
    <source>
        <dbReference type="EMBL" id="MBD8051604.1"/>
    </source>
</evidence>
<protein>
    <recommendedName>
        <fullName evidence="1">UPF0246 protein IC609_13735</fullName>
    </recommendedName>
</protein>
<dbReference type="NCBIfam" id="NF002541">
    <property type="entry name" value="PRK02101.1-1"/>
    <property type="match status" value="1"/>
</dbReference>
<proteinExistence type="inferred from homology"/>
<comment type="similarity">
    <text evidence="1">Belongs to the UPF0246 family.</text>
</comment>
<dbReference type="Pfam" id="PF03883">
    <property type="entry name" value="H2O2_YaaD"/>
    <property type="match status" value="1"/>
</dbReference>
<dbReference type="NCBIfam" id="NF002542">
    <property type="entry name" value="PRK02101.1-3"/>
    <property type="match status" value="1"/>
</dbReference>
<dbReference type="GO" id="GO:0033194">
    <property type="term" value="P:response to hydroperoxide"/>
    <property type="evidence" value="ECO:0007669"/>
    <property type="project" value="TreeGrafter"/>
</dbReference>
<keyword evidence="3" id="KW-1185">Reference proteome</keyword>
<sequence length="258" mass="29088">MLFLLSPAKSLDYETPVGDVPHTLPQFVPQAAELIDVLRPYSPQQIAELMDLSDALSALNVARYEAWSPKFTAKNSKQAVLAFNGDVYEGLDAKNLNAKQLEWAQAHVCILSGLYGVLRPLDWMQPYRLEMGTSLQNPKGANLYKFWGSQIAEYLNERLAKDKSPVIVNLASQEYFKSVDRKALQARVIECVFEDFKGGKYKVISFNAKRARGLMARYAIKNKITKPEGLLKFDLEGYAYDAAASEPDRLVFRRKVQA</sequence>
<evidence type="ECO:0000313" key="3">
    <source>
        <dbReference type="Proteomes" id="UP000647424"/>
    </source>
</evidence>
<dbReference type="Proteomes" id="UP000647424">
    <property type="component" value="Unassembled WGS sequence"/>
</dbReference>
<evidence type="ECO:0000256" key="1">
    <source>
        <dbReference type="HAMAP-Rule" id="MF_00652"/>
    </source>
</evidence>
<organism evidence="2 3">
    <name type="scientific">Limnohabitans radicicola</name>
    <dbReference type="NCBI Taxonomy" id="2771427"/>
    <lineage>
        <taxon>Bacteria</taxon>
        <taxon>Pseudomonadati</taxon>
        <taxon>Pseudomonadota</taxon>
        <taxon>Betaproteobacteria</taxon>
        <taxon>Burkholderiales</taxon>
        <taxon>Comamonadaceae</taxon>
        <taxon>Limnohabitans</taxon>
    </lineage>
</organism>
<dbReference type="AlphaFoldDB" id="A0A927IKB8"/>
<dbReference type="RefSeq" id="WP_191820085.1">
    <property type="nucleotide sequence ID" value="NZ_JACYFT010000003.1"/>
</dbReference>
<dbReference type="PANTHER" id="PTHR30283">
    <property type="entry name" value="PEROXIDE STRESS RESPONSE PROTEIN YAAA"/>
    <property type="match status" value="1"/>
</dbReference>
<reference evidence="2" key="1">
    <citation type="submission" date="2020-09" db="EMBL/GenBank/DDBJ databases">
        <title>Genome seq and assembly of Limnohabitants sp.</title>
        <authorList>
            <person name="Chhetri G."/>
        </authorList>
    </citation>
    <scope>NUCLEOTIDE SEQUENCE</scope>
    <source>
        <strain evidence="2">JUR4</strain>
    </source>
</reference>
<name>A0A927IKB8_9BURK</name>
<dbReference type="PANTHER" id="PTHR30283:SF4">
    <property type="entry name" value="PEROXIDE STRESS RESISTANCE PROTEIN YAAA"/>
    <property type="match status" value="1"/>
</dbReference>
<dbReference type="InterPro" id="IPR005583">
    <property type="entry name" value="YaaA"/>
</dbReference>
<gene>
    <name evidence="2" type="primary">yaaA</name>
    <name evidence="2" type="ORF">IC609_13735</name>
</gene>
<dbReference type="GO" id="GO:0005829">
    <property type="term" value="C:cytosol"/>
    <property type="evidence" value="ECO:0007669"/>
    <property type="project" value="TreeGrafter"/>
</dbReference>
<accession>A0A927IKB8</accession>
<comment type="caution">
    <text evidence="2">The sequence shown here is derived from an EMBL/GenBank/DDBJ whole genome shotgun (WGS) entry which is preliminary data.</text>
</comment>